<gene>
    <name evidence="2" type="ORF">CYMTET_30941</name>
</gene>
<feature type="compositionally biased region" description="Low complexity" evidence="1">
    <location>
        <begin position="158"/>
        <end position="195"/>
    </location>
</feature>
<evidence type="ECO:0000313" key="3">
    <source>
        <dbReference type="Proteomes" id="UP001190700"/>
    </source>
</evidence>
<name>A0AAE0KTE5_9CHLO</name>
<proteinExistence type="predicted"/>
<comment type="caution">
    <text evidence="2">The sequence shown here is derived from an EMBL/GenBank/DDBJ whole genome shotgun (WGS) entry which is preliminary data.</text>
</comment>
<evidence type="ECO:0000256" key="1">
    <source>
        <dbReference type="SAM" id="MobiDB-lite"/>
    </source>
</evidence>
<organism evidence="2 3">
    <name type="scientific">Cymbomonas tetramitiformis</name>
    <dbReference type="NCBI Taxonomy" id="36881"/>
    <lineage>
        <taxon>Eukaryota</taxon>
        <taxon>Viridiplantae</taxon>
        <taxon>Chlorophyta</taxon>
        <taxon>Pyramimonadophyceae</taxon>
        <taxon>Pyramimonadales</taxon>
        <taxon>Pyramimonadaceae</taxon>
        <taxon>Cymbomonas</taxon>
    </lineage>
</organism>
<feature type="compositionally biased region" description="Polar residues" evidence="1">
    <location>
        <begin position="196"/>
        <end position="218"/>
    </location>
</feature>
<keyword evidence="3" id="KW-1185">Reference proteome</keyword>
<dbReference type="EMBL" id="LGRX02018204">
    <property type="protein sequence ID" value="KAK3260087.1"/>
    <property type="molecule type" value="Genomic_DNA"/>
</dbReference>
<sequence>MAIVVMEADYTDLPRRLLVSHREVLAMRRELACALPRLLWSGIFGSFLGEGFAQDGFETLLQIVSGAAPLTSACGATELEFVDMLLERSNETLRRRLQANMTICRAPNAENHVGNLCFPGGGGSSRSMSLRPWPAGGAVCFGSPNDLCNRVAARTSTLTTDDTTSSLSSAAADDTTSSLSSAAADDTAAGDVSTTPDTTASDVSAAPDTTASDVSTAPDTVAGDVSTTPYTAIGDVSTVPDTAASDVSTTPDTA</sequence>
<accession>A0AAE0KTE5</accession>
<reference evidence="2 3" key="1">
    <citation type="journal article" date="2015" name="Genome Biol. Evol.">
        <title>Comparative Genomics of a Bacterivorous Green Alga Reveals Evolutionary Causalities and Consequences of Phago-Mixotrophic Mode of Nutrition.</title>
        <authorList>
            <person name="Burns J.A."/>
            <person name="Paasch A."/>
            <person name="Narechania A."/>
            <person name="Kim E."/>
        </authorList>
    </citation>
    <scope>NUCLEOTIDE SEQUENCE [LARGE SCALE GENOMIC DNA]</scope>
    <source>
        <strain evidence="2 3">PLY_AMNH</strain>
    </source>
</reference>
<protein>
    <submittedName>
        <fullName evidence="2">Uncharacterized protein</fullName>
    </submittedName>
</protein>
<feature type="non-terminal residue" evidence="2">
    <location>
        <position position="254"/>
    </location>
</feature>
<evidence type="ECO:0000313" key="2">
    <source>
        <dbReference type="EMBL" id="KAK3260087.1"/>
    </source>
</evidence>
<dbReference type="Proteomes" id="UP001190700">
    <property type="component" value="Unassembled WGS sequence"/>
</dbReference>
<feature type="region of interest" description="Disordered" evidence="1">
    <location>
        <begin position="158"/>
        <end position="254"/>
    </location>
</feature>
<dbReference type="AlphaFoldDB" id="A0AAE0KTE5"/>
<feature type="compositionally biased region" description="Polar residues" evidence="1">
    <location>
        <begin position="245"/>
        <end position="254"/>
    </location>
</feature>